<keyword evidence="5" id="KW-1185">Reference proteome</keyword>
<name>A0A8J3CCF9_9PSEU</name>
<dbReference type="RefSeq" id="WP_189060925.1">
    <property type="nucleotide sequence ID" value="NZ_BMMK01000031.1"/>
</dbReference>
<comment type="similarity">
    <text evidence="1">Belongs to the short-chain dehydrogenases/reductases (SDR) family.</text>
</comment>
<dbReference type="PROSITE" id="PS51257">
    <property type="entry name" value="PROKAR_LIPOPROTEIN"/>
    <property type="match status" value="1"/>
</dbReference>
<dbReference type="PANTHER" id="PTHR43669:SF3">
    <property type="entry name" value="ALCOHOL DEHYDROGENASE, PUTATIVE (AFU_ORTHOLOGUE AFUA_3G03445)-RELATED"/>
    <property type="match status" value="1"/>
</dbReference>
<dbReference type="InterPro" id="IPR020904">
    <property type="entry name" value="Sc_DH/Rdtase_CS"/>
</dbReference>
<dbReference type="Pfam" id="PF00106">
    <property type="entry name" value="adh_short"/>
    <property type="match status" value="1"/>
</dbReference>
<evidence type="ECO:0000313" key="5">
    <source>
        <dbReference type="Proteomes" id="UP000637578"/>
    </source>
</evidence>
<evidence type="ECO:0000256" key="3">
    <source>
        <dbReference type="SAM" id="MobiDB-lite"/>
    </source>
</evidence>
<feature type="region of interest" description="Disordered" evidence="3">
    <location>
        <begin position="228"/>
        <end position="260"/>
    </location>
</feature>
<dbReference type="EMBL" id="BMMK01000031">
    <property type="protein sequence ID" value="GGM73779.1"/>
    <property type="molecule type" value="Genomic_DNA"/>
</dbReference>
<organism evidence="4 5">
    <name type="scientific">Longimycelium tulufanense</name>
    <dbReference type="NCBI Taxonomy" id="907463"/>
    <lineage>
        <taxon>Bacteria</taxon>
        <taxon>Bacillati</taxon>
        <taxon>Actinomycetota</taxon>
        <taxon>Actinomycetes</taxon>
        <taxon>Pseudonocardiales</taxon>
        <taxon>Pseudonocardiaceae</taxon>
        <taxon>Longimycelium</taxon>
    </lineage>
</organism>
<keyword evidence="2" id="KW-0560">Oxidoreductase</keyword>
<dbReference type="InterPro" id="IPR036291">
    <property type="entry name" value="NAD(P)-bd_dom_sf"/>
</dbReference>
<gene>
    <name evidence="4" type="ORF">GCM10012275_50600</name>
</gene>
<comment type="caution">
    <text evidence="4">The sequence shown here is derived from an EMBL/GenBank/DDBJ whole genome shotgun (WGS) entry which is preliminary data.</text>
</comment>
<reference evidence="4" key="1">
    <citation type="journal article" date="2014" name="Int. J. Syst. Evol. Microbiol.">
        <title>Complete genome sequence of Corynebacterium casei LMG S-19264T (=DSM 44701T), isolated from a smear-ripened cheese.</title>
        <authorList>
            <consortium name="US DOE Joint Genome Institute (JGI-PGF)"/>
            <person name="Walter F."/>
            <person name="Albersmeier A."/>
            <person name="Kalinowski J."/>
            <person name="Ruckert C."/>
        </authorList>
    </citation>
    <scope>NUCLEOTIDE SEQUENCE</scope>
    <source>
        <strain evidence="4">CGMCC 4.5737</strain>
    </source>
</reference>
<dbReference type="Gene3D" id="3.40.50.720">
    <property type="entry name" value="NAD(P)-binding Rossmann-like Domain"/>
    <property type="match status" value="1"/>
</dbReference>
<dbReference type="GO" id="GO:0016491">
    <property type="term" value="F:oxidoreductase activity"/>
    <property type="evidence" value="ECO:0007669"/>
    <property type="project" value="UniProtKB-KW"/>
</dbReference>
<dbReference type="Proteomes" id="UP000637578">
    <property type="component" value="Unassembled WGS sequence"/>
</dbReference>
<sequence length="260" mass="26244">MVGLAGKAALVTGGAGGIGAACVRRLARAGARVAVLDLDEAGAHRLAAEIDGLPLAGDVTDPATLPAAVARVEQELGRLDVVHLNAGLGGAQQGLDDSLDVASYRRLMGVNVDHVVFGVCAAVPALRRAGGGTIVVTASLAGLGPMPADALYTASKHAAIGYVRAAGEALAEEGIRVVALCPGYSDTALLGGAREQLTDAGYPLLSPEQVADAFEAVLEHAEPGSAWVLQDGREPGPYKFRGLPGPASGQRPPDVRLGAR</sequence>
<dbReference type="SUPFAM" id="SSF51735">
    <property type="entry name" value="NAD(P)-binding Rossmann-fold domains"/>
    <property type="match status" value="1"/>
</dbReference>
<dbReference type="PANTHER" id="PTHR43669">
    <property type="entry name" value="5-KETO-D-GLUCONATE 5-REDUCTASE"/>
    <property type="match status" value="1"/>
</dbReference>
<evidence type="ECO:0000256" key="2">
    <source>
        <dbReference type="ARBA" id="ARBA00023002"/>
    </source>
</evidence>
<dbReference type="InterPro" id="IPR002347">
    <property type="entry name" value="SDR_fam"/>
</dbReference>
<proteinExistence type="inferred from homology"/>
<protein>
    <submittedName>
        <fullName evidence="4">Short chain dehydrogenase</fullName>
    </submittedName>
</protein>
<dbReference type="PROSITE" id="PS00061">
    <property type="entry name" value="ADH_SHORT"/>
    <property type="match status" value="1"/>
</dbReference>
<reference evidence="4" key="2">
    <citation type="submission" date="2020-09" db="EMBL/GenBank/DDBJ databases">
        <authorList>
            <person name="Sun Q."/>
            <person name="Zhou Y."/>
        </authorList>
    </citation>
    <scope>NUCLEOTIDE SEQUENCE</scope>
    <source>
        <strain evidence="4">CGMCC 4.5737</strain>
    </source>
</reference>
<evidence type="ECO:0000313" key="4">
    <source>
        <dbReference type="EMBL" id="GGM73779.1"/>
    </source>
</evidence>
<dbReference type="PRINTS" id="PR00081">
    <property type="entry name" value="GDHRDH"/>
</dbReference>
<evidence type="ECO:0000256" key="1">
    <source>
        <dbReference type="ARBA" id="ARBA00006484"/>
    </source>
</evidence>
<accession>A0A8J3CCF9</accession>
<dbReference type="AlphaFoldDB" id="A0A8J3CCF9"/>